<feature type="binding site" evidence="5">
    <location>
        <position position="71"/>
    </location>
    <ligand>
        <name>Mg(2+)</name>
        <dbReference type="ChEBI" id="CHEBI:18420"/>
        <label>1</label>
    </ligand>
</feature>
<keyword evidence="4 5" id="KW-0460">Magnesium</keyword>
<comment type="subunit">
    <text evidence="5">Homohexamer.</text>
</comment>
<dbReference type="InterPro" id="IPR036649">
    <property type="entry name" value="Pyrophosphatase_sf"/>
</dbReference>
<feature type="binding site" evidence="5">
    <location>
        <position position="30"/>
    </location>
    <ligand>
        <name>substrate</name>
    </ligand>
</feature>
<dbReference type="PROSITE" id="PS00387">
    <property type="entry name" value="PPASE"/>
    <property type="match status" value="1"/>
</dbReference>
<protein>
    <recommendedName>
        <fullName evidence="5">Inorganic pyrophosphatase</fullName>
        <ecNumber evidence="5">3.6.1.1</ecNumber>
    </recommendedName>
    <alternativeName>
        <fullName evidence="5">Pyrophosphate phospho-hydrolase</fullName>
        <shortName evidence="5">PPase</shortName>
    </alternativeName>
</protein>
<dbReference type="CDD" id="cd00412">
    <property type="entry name" value="pyrophosphatase"/>
    <property type="match status" value="1"/>
</dbReference>
<organism evidence="6 7">
    <name type="scientific">Candidatus Brocadia sinica JPN1</name>
    <dbReference type="NCBI Taxonomy" id="1197129"/>
    <lineage>
        <taxon>Bacteria</taxon>
        <taxon>Pseudomonadati</taxon>
        <taxon>Planctomycetota</taxon>
        <taxon>Candidatus Brocadiia</taxon>
        <taxon>Candidatus Brocadiales</taxon>
        <taxon>Candidatus Brocadiaceae</taxon>
        <taxon>Candidatus Brocadia</taxon>
    </lineage>
</organism>
<evidence type="ECO:0000256" key="4">
    <source>
        <dbReference type="ARBA" id="ARBA00022842"/>
    </source>
</evidence>
<evidence type="ECO:0000313" key="6">
    <source>
        <dbReference type="EMBL" id="GAN32660.1"/>
    </source>
</evidence>
<feature type="binding site" evidence="5">
    <location>
        <position position="142"/>
    </location>
    <ligand>
        <name>substrate</name>
    </ligand>
</feature>
<dbReference type="HAMAP" id="MF_00209">
    <property type="entry name" value="Inorganic_PPase"/>
    <property type="match status" value="1"/>
</dbReference>
<dbReference type="NCBIfam" id="NF002317">
    <property type="entry name" value="PRK01250.1"/>
    <property type="match status" value="1"/>
</dbReference>
<dbReference type="EC" id="3.6.1.1" evidence="5"/>
<dbReference type="EMBL" id="BAFN01000001">
    <property type="protein sequence ID" value="GAN32660.1"/>
    <property type="molecule type" value="Genomic_DNA"/>
</dbReference>
<feature type="binding site" evidence="5">
    <location>
        <position position="44"/>
    </location>
    <ligand>
        <name>substrate</name>
    </ligand>
</feature>
<feature type="binding site" evidence="5">
    <location>
        <position position="56"/>
    </location>
    <ligand>
        <name>substrate</name>
    </ligand>
</feature>
<evidence type="ECO:0000256" key="2">
    <source>
        <dbReference type="ARBA" id="ARBA00022723"/>
    </source>
</evidence>
<dbReference type="Pfam" id="PF00719">
    <property type="entry name" value="Pyrophosphatase"/>
    <property type="match status" value="1"/>
</dbReference>
<comment type="function">
    <text evidence="5">Catalyzes the hydrolysis of inorganic pyrophosphate (PPi) forming two phosphate ions.</text>
</comment>
<evidence type="ECO:0000313" key="7">
    <source>
        <dbReference type="Proteomes" id="UP000032309"/>
    </source>
</evidence>
<keyword evidence="7" id="KW-1185">Reference proteome</keyword>
<proteinExistence type="inferred from homology"/>
<evidence type="ECO:0000256" key="3">
    <source>
        <dbReference type="ARBA" id="ARBA00022801"/>
    </source>
</evidence>
<dbReference type="PANTHER" id="PTHR10286">
    <property type="entry name" value="INORGANIC PYROPHOSPHATASE"/>
    <property type="match status" value="1"/>
</dbReference>
<dbReference type="SUPFAM" id="SSF50324">
    <property type="entry name" value="Inorganic pyrophosphatase"/>
    <property type="match status" value="1"/>
</dbReference>
<accession>A0ABQ0JV81</accession>
<feature type="binding site" evidence="5">
    <location>
        <position position="71"/>
    </location>
    <ligand>
        <name>Mg(2+)</name>
        <dbReference type="ChEBI" id="CHEBI:18420"/>
        <label>2</label>
    </ligand>
</feature>
<keyword evidence="3 5" id="KW-0378">Hydrolase</keyword>
<name>A0ABQ0JV81_9BACT</name>
<evidence type="ECO:0000256" key="1">
    <source>
        <dbReference type="ARBA" id="ARBA00001946"/>
    </source>
</evidence>
<evidence type="ECO:0000256" key="5">
    <source>
        <dbReference type="HAMAP-Rule" id="MF_00209"/>
    </source>
</evidence>
<dbReference type="InterPro" id="IPR008162">
    <property type="entry name" value="Pyrophosphatase"/>
</dbReference>
<feature type="binding site" evidence="5">
    <location>
        <position position="66"/>
    </location>
    <ligand>
        <name>Mg(2+)</name>
        <dbReference type="ChEBI" id="CHEBI:18420"/>
        <label>1</label>
    </ligand>
</feature>
<comment type="similarity">
    <text evidence="5">Belongs to the PPase family.</text>
</comment>
<dbReference type="Gene3D" id="3.90.80.10">
    <property type="entry name" value="Inorganic pyrophosphatase"/>
    <property type="match status" value="1"/>
</dbReference>
<comment type="catalytic activity">
    <reaction evidence="5">
        <text>diphosphate + H2O = 2 phosphate + H(+)</text>
        <dbReference type="Rhea" id="RHEA:24576"/>
        <dbReference type="ChEBI" id="CHEBI:15377"/>
        <dbReference type="ChEBI" id="CHEBI:15378"/>
        <dbReference type="ChEBI" id="CHEBI:33019"/>
        <dbReference type="ChEBI" id="CHEBI:43474"/>
        <dbReference type="EC" id="3.6.1.1"/>
    </reaction>
</comment>
<comment type="subcellular location">
    <subcellularLocation>
        <location evidence="5">Cytoplasm</location>
    </subcellularLocation>
</comment>
<keyword evidence="5" id="KW-0963">Cytoplasm</keyword>
<keyword evidence="2 5" id="KW-0479">Metal-binding</keyword>
<sequence length="178" mass="20205">MNLEKIPTGFRPPWDVNVIIEIPLGSEPVKYEVDPDSGAIFVDRFLHTAMFYPCNYGFIPHTLADDGDPVDVLVIAPVRVIPGSVIRCRPIGMLVMRDEEGRDEKVLAVPVDKLHPFYKDVSSYKQLPAILLDQIVHFFKHYKDLEPGKWVELENWHDADEAASYLSTTIERAASQKT</sequence>
<gene>
    <name evidence="5" type="primary">ppa</name>
    <name evidence="6" type="ORF">BROSI_A1175</name>
</gene>
<comment type="cofactor">
    <cofactor evidence="1 5">
        <name>Mg(2+)</name>
        <dbReference type="ChEBI" id="CHEBI:18420"/>
    </cofactor>
</comment>
<dbReference type="RefSeq" id="WP_052562795.1">
    <property type="nucleotide sequence ID" value="NZ_BAFN01000001.1"/>
</dbReference>
<feature type="binding site" evidence="5">
    <location>
        <position position="103"/>
    </location>
    <ligand>
        <name>Mg(2+)</name>
        <dbReference type="ChEBI" id="CHEBI:18420"/>
        <label>1</label>
    </ligand>
</feature>
<comment type="caution">
    <text evidence="6">The sequence shown here is derived from an EMBL/GenBank/DDBJ whole genome shotgun (WGS) entry which is preliminary data.</text>
</comment>
<dbReference type="Proteomes" id="UP000032309">
    <property type="component" value="Unassembled WGS sequence"/>
</dbReference>
<reference evidence="7" key="1">
    <citation type="journal article" date="2015" name="Genome Announc.">
        <title>Draft Genome Sequence of an Anaerobic Ammonium-Oxidizing Bacterium, "Candidatus Brocadia sinica".</title>
        <authorList>
            <person name="Oshiki M."/>
            <person name="Shinyako-Hata K."/>
            <person name="Satoh H."/>
            <person name="Okabe S."/>
        </authorList>
    </citation>
    <scope>NUCLEOTIDE SEQUENCE [LARGE SCALE GENOMIC DNA]</scope>
    <source>
        <strain evidence="7">JPN1</strain>
    </source>
</reference>